<protein>
    <submittedName>
        <fullName evidence="1">Uncharacterized protein</fullName>
    </submittedName>
</protein>
<dbReference type="EMBL" id="JAWZYT010000105">
    <property type="protein sequence ID" value="KAK4328002.1"/>
    <property type="molecule type" value="Genomic_DNA"/>
</dbReference>
<evidence type="ECO:0000313" key="2">
    <source>
        <dbReference type="Proteomes" id="UP001292094"/>
    </source>
</evidence>
<accession>A0AAE1QMU0</accession>
<evidence type="ECO:0000313" key="1">
    <source>
        <dbReference type="EMBL" id="KAK4328002.1"/>
    </source>
</evidence>
<comment type="caution">
    <text evidence="1">The sequence shown here is derived from an EMBL/GenBank/DDBJ whole genome shotgun (WGS) entry which is preliminary data.</text>
</comment>
<name>A0AAE1QMU0_9EUCA</name>
<dbReference type="Proteomes" id="UP001292094">
    <property type="component" value="Unassembled WGS sequence"/>
</dbReference>
<reference evidence="1" key="1">
    <citation type="submission" date="2023-11" db="EMBL/GenBank/DDBJ databases">
        <title>Genome assemblies of two species of porcelain crab, Petrolisthes cinctipes and Petrolisthes manimaculis (Anomura: Porcellanidae).</title>
        <authorList>
            <person name="Angst P."/>
        </authorList>
    </citation>
    <scope>NUCLEOTIDE SEQUENCE</scope>
    <source>
        <strain evidence="1">PB745_02</strain>
        <tissue evidence="1">Gill</tissue>
    </source>
</reference>
<sequence>MNVPARDQSIYDLYTLKVSGNRDAAMTGLKPAAVVVAGPRYLIPPEDQQISSVRYFPFDPLWTQTYRSVWCF</sequence>
<keyword evidence="2" id="KW-1185">Reference proteome</keyword>
<dbReference type="AlphaFoldDB" id="A0AAE1QMU0"/>
<proteinExistence type="predicted"/>
<organism evidence="1 2">
    <name type="scientific">Petrolisthes manimaculis</name>
    <dbReference type="NCBI Taxonomy" id="1843537"/>
    <lineage>
        <taxon>Eukaryota</taxon>
        <taxon>Metazoa</taxon>
        <taxon>Ecdysozoa</taxon>
        <taxon>Arthropoda</taxon>
        <taxon>Crustacea</taxon>
        <taxon>Multicrustacea</taxon>
        <taxon>Malacostraca</taxon>
        <taxon>Eumalacostraca</taxon>
        <taxon>Eucarida</taxon>
        <taxon>Decapoda</taxon>
        <taxon>Pleocyemata</taxon>
        <taxon>Anomura</taxon>
        <taxon>Galatheoidea</taxon>
        <taxon>Porcellanidae</taxon>
        <taxon>Petrolisthes</taxon>
    </lineage>
</organism>
<gene>
    <name evidence="1" type="ORF">Pmani_001573</name>
</gene>